<dbReference type="EMBL" id="JAENIB010000060">
    <property type="protein sequence ID" value="MBK1936265.1"/>
    <property type="molecule type" value="Genomic_DNA"/>
</dbReference>
<keyword evidence="5" id="KW-1185">Reference proteome</keyword>
<dbReference type="EMBL" id="JAGEMX010000027">
    <property type="protein sequence ID" value="MBO1835248.1"/>
    <property type="molecule type" value="Genomic_DNA"/>
</dbReference>
<proteinExistence type="predicted"/>
<dbReference type="Proteomes" id="UP000611459">
    <property type="component" value="Unassembled WGS sequence"/>
</dbReference>
<dbReference type="AlphaFoldDB" id="A0AAP1VD43"/>
<geneLocation type="plasmid" evidence="3 6">
    <name>unnamed4</name>
</geneLocation>
<organism evidence="1 4">
    <name type="scientific">Burkholderia contaminans</name>
    <dbReference type="NCBI Taxonomy" id="488447"/>
    <lineage>
        <taxon>Bacteria</taxon>
        <taxon>Pseudomonadati</taxon>
        <taxon>Pseudomonadota</taxon>
        <taxon>Betaproteobacteria</taxon>
        <taxon>Burkholderiales</taxon>
        <taxon>Burkholderiaceae</taxon>
        <taxon>Burkholderia</taxon>
        <taxon>Burkholderia cepacia complex</taxon>
    </lineage>
</organism>
<evidence type="ECO:0000313" key="4">
    <source>
        <dbReference type="Proteomes" id="UP000611459"/>
    </source>
</evidence>
<reference evidence="3 6" key="3">
    <citation type="submission" date="2021-12" db="EMBL/GenBank/DDBJ databases">
        <title>Genomic and phenotypic characterization of three Burkholderia contaminans isolates recovered from different sources.</title>
        <authorList>
            <person name="Lopez De Volder A."/>
            <person name="Fan Y."/>
            <person name="Nunvar J."/>
            <person name="Herrera T."/>
            <person name="Timp W."/>
            <person name="Degrossi J."/>
        </authorList>
    </citation>
    <scope>NUCLEOTIDE SEQUENCE [LARGE SCALE GENOMIC DNA]</scope>
    <source>
        <strain evidence="3 6">LMG 23361</strain>
        <plasmid evidence="3 6">unnamed4</plasmid>
    </source>
</reference>
<gene>
    <name evidence="2" type="ORF">J4M89_38285</name>
    <name evidence="1" type="ORF">JIN94_41020</name>
    <name evidence="3" type="ORF">LXE91_43340</name>
</gene>
<keyword evidence="3" id="KW-0614">Plasmid</keyword>
<dbReference type="Proteomes" id="UP000664048">
    <property type="component" value="Unassembled WGS sequence"/>
</dbReference>
<reference evidence="1" key="1">
    <citation type="submission" date="2021-01" db="EMBL/GenBank/DDBJ databases">
        <title>Outbreak of Burkholderia contaminns endophthalmitis traced to a clinical ventilation system.</title>
        <authorList>
            <person name="Lipuma J."/>
            <person name="Spilker T."/>
            <person name="Kratholm J."/>
        </authorList>
    </citation>
    <scope>NUCLEOTIDE SEQUENCE</scope>
    <source>
        <strain evidence="1">HI4954</strain>
    </source>
</reference>
<name>A0AAP1VD43_9BURK</name>
<reference evidence="2 5" key="2">
    <citation type="submission" date="2021-03" db="EMBL/GenBank/DDBJ databases">
        <title>Clinical course, treatment and visual outcome of an outbreak of Burkholderia contaminans endophthalmitis following cataract surgery.</title>
        <authorList>
            <person name="Lind C."/>
            <person name="Olsen K."/>
            <person name="Angelsen N.K."/>
            <person name="Krefting E.A."/>
            <person name="Fossen K."/>
            <person name="Gravningen K."/>
            <person name="Depoorter E."/>
            <person name="Vandamme P."/>
            <person name="Bertelsen G."/>
        </authorList>
    </citation>
    <scope>NUCLEOTIDE SEQUENCE [LARGE SCALE GENOMIC DNA]</scope>
    <source>
        <strain evidence="2 5">51242556</strain>
    </source>
</reference>
<evidence type="ECO:0000313" key="6">
    <source>
        <dbReference type="Proteomes" id="UP001220209"/>
    </source>
</evidence>
<evidence type="ECO:0000313" key="5">
    <source>
        <dbReference type="Proteomes" id="UP000664048"/>
    </source>
</evidence>
<sequence length="86" mass="9328">MSETNAPNPDGAAGGWSEVNEFSLTRNGHYLTRYMVHGVAGYLLWDKAGKPHGPFDTVKAGMDHYDCIAPTDEGEGNDGTEVQDEQ</sequence>
<dbReference type="Proteomes" id="UP001220209">
    <property type="component" value="Plasmid unnamed4"/>
</dbReference>
<dbReference type="RefSeq" id="WP_039340167.1">
    <property type="nucleotide sequence ID" value="NZ_CABVQA010000082.1"/>
</dbReference>
<evidence type="ECO:0000313" key="3">
    <source>
        <dbReference type="EMBL" id="WFN24103.1"/>
    </source>
</evidence>
<dbReference type="EMBL" id="CP090646">
    <property type="protein sequence ID" value="WFN24103.1"/>
    <property type="molecule type" value="Genomic_DNA"/>
</dbReference>
<accession>A0AAP1VD43</accession>
<evidence type="ECO:0000313" key="1">
    <source>
        <dbReference type="EMBL" id="MBK1936265.1"/>
    </source>
</evidence>
<evidence type="ECO:0000313" key="2">
    <source>
        <dbReference type="EMBL" id="MBO1835248.1"/>
    </source>
</evidence>
<protein>
    <submittedName>
        <fullName evidence="1">Uncharacterized protein</fullName>
    </submittedName>
</protein>